<comment type="function">
    <text evidence="10">Catalyzes the phosphorylation of the 3'-hydroxyl group of dephosphocoenzyme A to form coenzyme A.</text>
</comment>
<evidence type="ECO:0000256" key="13">
    <source>
        <dbReference type="SAM" id="Phobius"/>
    </source>
</evidence>
<feature type="transmembrane region" description="Helical" evidence="13">
    <location>
        <begin position="461"/>
        <end position="482"/>
    </location>
</feature>
<comment type="subcellular location">
    <subcellularLocation>
        <location evidence="1">Cell membrane</location>
        <topology evidence="1">Multi-pass membrane protein</topology>
    </subcellularLocation>
    <subcellularLocation>
        <location evidence="10">Cytoplasm</location>
    </subcellularLocation>
</comment>
<feature type="transmembrane region" description="Helical" evidence="13">
    <location>
        <begin position="682"/>
        <end position="700"/>
    </location>
</feature>
<evidence type="ECO:0000256" key="6">
    <source>
        <dbReference type="ARBA" id="ARBA00022741"/>
    </source>
</evidence>
<dbReference type="RefSeq" id="WP_198490568.1">
    <property type="nucleotide sequence ID" value="NZ_CP066078.1"/>
</dbReference>
<dbReference type="GO" id="GO:0005737">
    <property type="term" value="C:cytoplasm"/>
    <property type="evidence" value="ECO:0007669"/>
    <property type="project" value="UniProtKB-SubCell"/>
</dbReference>
<feature type="transmembrane region" description="Helical" evidence="13">
    <location>
        <begin position="324"/>
        <end position="345"/>
    </location>
</feature>
<dbReference type="Gene3D" id="3.40.50.300">
    <property type="entry name" value="P-loop containing nucleotide triphosphate hydrolases"/>
    <property type="match status" value="1"/>
</dbReference>
<dbReference type="InterPro" id="IPR000060">
    <property type="entry name" value="BCCT_transptr"/>
</dbReference>
<keyword evidence="4" id="KW-1003">Cell membrane</keyword>
<sequence>MTLHIGLTGGIGAGKSTVAARLAQLGAVVIDADRISRELMTPGSPVLEQVAQAFGREILDERGALDRPALAERVFGDEDARQRLNGIVHPAVREEAARQREAAAQRPGFAGVIVEDIPLLVETGQADRFDGVLVVTAEEPERVRRLVESRGMEERDARARIAAQATDAERAAVATWTVDNSGTPEQTRTQVDRIWGDWQEKLGRADGWAPDHPCHGADSAPGDQVPYDVRMLHSLHRRLGLKTTPGIFFPAAAFILLFSAATIAFPQTMIDVFGTVSEWIMTYLGWLYVLGTALFALFLIYVCVSRFGRIKLGPDDSEPQHSTLAWFGMTFAAGVGAVLMFWGAAEPLTHFARPPYDGVEPGSQEAALDALSIADFHIGLGVWVLLTVPALGFGYFTYKRRLPPRVSSSFQPLLGDGIHGPWGKTIDVISLIASVFGIAVSVGLGALQLNSGVTIMYGVPVSGWVQAVIIALITAVALTSVLNGMDKGVKRLSTFNIVLAMAFLLFILMAGSTMFALRGVVESVGNFLYILPKMMFFNDTFANTGWLGQWPVFYWAWTICWAPFVGLFLAKISQGRTIRQFVLGVVVLPTAFTMVWVGIFGMNAFDIEMHGEGGLVHTVVDEGDIPGAMFQFLGNFPFLPVVAVVAIVLIFIFFVTSIDSASIVMDSMANGHEDESPIRQRVFWTVSIGLVAASILLFAGELGLDALQNVVIIIGLPVFILTFVQAWMIVRAFKEDAGELPPLRTRQWKQVLPVEEYRRRAQEDFTSVQEYSIHPEYDETTAPEYESLVPNTYQEIRRQRAEGGSDEAADLAEGTGAGEVPADDVVTGTGKETEPRQRG</sequence>
<evidence type="ECO:0000256" key="10">
    <source>
        <dbReference type="HAMAP-Rule" id="MF_00376"/>
    </source>
</evidence>
<dbReference type="GO" id="GO:0004140">
    <property type="term" value="F:dephospho-CoA kinase activity"/>
    <property type="evidence" value="ECO:0007669"/>
    <property type="project" value="UniProtKB-UniRule"/>
</dbReference>
<evidence type="ECO:0000256" key="7">
    <source>
        <dbReference type="ARBA" id="ARBA00022840"/>
    </source>
</evidence>
<dbReference type="GO" id="GO:0015937">
    <property type="term" value="P:coenzyme A biosynthetic process"/>
    <property type="evidence" value="ECO:0007669"/>
    <property type="project" value="UniProtKB-UniRule"/>
</dbReference>
<dbReference type="GO" id="GO:0005524">
    <property type="term" value="F:ATP binding"/>
    <property type="evidence" value="ECO:0007669"/>
    <property type="project" value="UniProtKB-UniRule"/>
</dbReference>
<evidence type="ECO:0000256" key="5">
    <source>
        <dbReference type="ARBA" id="ARBA00022692"/>
    </source>
</evidence>
<dbReference type="NCBIfam" id="NF002879">
    <property type="entry name" value="PRK03333.1"/>
    <property type="match status" value="1"/>
</dbReference>
<feature type="region of interest" description="Disordered" evidence="12">
    <location>
        <begin position="798"/>
        <end position="839"/>
    </location>
</feature>
<dbReference type="EMBL" id="CP066078">
    <property type="protein sequence ID" value="QQC59705.1"/>
    <property type="molecule type" value="Genomic_DNA"/>
</dbReference>
<keyword evidence="10" id="KW-0963">Cytoplasm</keyword>
<dbReference type="InterPro" id="IPR001977">
    <property type="entry name" value="Depp_CoAkinase"/>
</dbReference>
<comment type="similarity">
    <text evidence="10">Belongs to the CoaE family.</text>
</comment>
<evidence type="ECO:0000313" key="15">
    <source>
        <dbReference type="Proteomes" id="UP000595221"/>
    </source>
</evidence>
<dbReference type="NCBIfam" id="TIGR00842">
    <property type="entry name" value="bcct"/>
    <property type="match status" value="1"/>
</dbReference>
<keyword evidence="8 13" id="KW-1133">Transmembrane helix</keyword>
<feature type="transmembrane region" description="Helical" evidence="13">
    <location>
        <begin position="285"/>
        <end position="304"/>
    </location>
</feature>
<dbReference type="PANTHER" id="PTHR30047">
    <property type="entry name" value="HIGH-AFFINITY CHOLINE TRANSPORT PROTEIN-RELATED"/>
    <property type="match status" value="1"/>
</dbReference>
<name>A0A7T4T4X0_9MICC</name>
<keyword evidence="9 13" id="KW-0472">Membrane</keyword>
<evidence type="ECO:0000256" key="4">
    <source>
        <dbReference type="ARBA" id="ARBA00022475"/>
    </source>
</evidence>
<feature type="transmembrane region" description="Helical" evidence="13">
    <location>
        <begin position="552"/>
        <end position="570"/>
    </location>
</feature>
<protein>
    <recommendedName>
        <fullName evidence="10 11">Dephospho-CoA kinase</fullName>
        <ecNumber evidence="10 11">2.7.1.24</ecNumber>
    </recommendedName>
    <alternativeName>
        <fullName evidence="10">Dephosphocoenzyme A kinase</fullName>
    </alternativeName>
</protein>
<dbReference type="NCBIfam" id="TIGR00152">
    <property type="entry name" value="dephospho-CoA kinase"/>
    <property type="match status" value="1"/>
</dbReference>
<dbReference type="SUPFAM" id="SSF52540">
    <property type="entry name" value="P-loop containing nucleoside triphosphate hydrolases"/>
    <property type="match status" value="1"/>
</dbReference>
<evidence type="ECO:0000256" key="3">
    <source>
        <dbReference type="ARBA" id="ARBA00022448"/>
    </source>
</evidence>
<feature type="transmembrane region" description="Helical" evidence="13">
    <location>
        <begin position="638"/>
        <end position="661"/>
    </location>
</feature>
<evidence type="ECO:0000256" key="1">
    <source>
        <dbReference type="ARBA" id="ARBA00004651"/>
    </source>
</evidence>
<dbReference type="PROSITE" id="PS51219">
    <property type="entry name" value="DPCK"/>
    <property type="match status" value="1"/>
</dbReference>
<dbReference type="Proteomes" id="UP000595221">
    <property type="component" value="Chromosome"/>
</dbReference>
<accession>A0A7T4T4X0</accession>
<dbReference type="HAMAP" id="MF_00376">
    <property type="entry name" value="Dephospho_CoA_kinase"/>
    <property type="match status" value="1"/>
</dbReference>
<dbReference type="AlphaFoldDB" id="A0A7T4T4X0"/>
<dbReference type="Pfam" id="PF02028">
    <property type="entry name" value="BCCT"/>
    <property type="match status" value="1"/>
</dbReference>
<dbReference type="GO" id="GO:0005886">
    <property type="term" value="C:plasma membrane"/>
    <property type="evidence" value="ECO:0007669"/>
    <property type="project" value="UniProtKB-SubCell"/>
</dbReference>
<proteinExistence type="inferred from homology"/>
<feature type="transmembrane region" description="Helical" evidence="13">
    <location>
        <begin position="247"/>
        <end position="265"/>
    </location>
</feature>
<keyword evidence="3" id="KW-0813">Transport</keyword>
<comment type="similarity">
    <text evidence="2">Belongs to the BCCT transporter (TC 2.A.15) family.</text>
</comment>
<feature type="binding site" evidence="10">
    <location>
        <begin position="12"/>
        <end position="17"/>
    </location>
    <ligand>
        <name>ATP</name>
        <dbReference type="ChEBI" id="CHEBI:30616"/>
    </ligand>
</feature>
<evidence type="ECO:0000313" key="14">
    <source>
        <dbReference type="EMBL" id="QQC59705.1"/>
    </source>
</evidence>
<keyword evidence="5 13" id="KW-0812">Transmembrane</keyword>
<feature type="transmembrane region" description="Helical" evidence="13">
    <location>
        <begin position="376"/>
        <end position="398"/>
    </location>
</feature>
<evidence type="ECO:0000256" key="11">
    <source>
        <dbReference type="NCBIfam" id="TIGR00152"/>
    </source>
</evidence>
<evidence type="ECO:0000256" key="9">
    <source>
        <dbReference type="ARBA" id="ARBA00023136"/>
    </source>
</evidence>
<dbReference type="CDD" id="cd02022">
    <property type="entry name" value="DPCK"/>
    <property type="match status" value="1"/>
</dbReference>
<dbReference type="PANTHER" id="PTHR30047:SF7">
    <property type="entry name" value="HIGH-AFFINITY CHOLINE TRANSPORT PROTEIN"/>
    <property type="match status" value="1"/>
</dbReference>
<evidence type="ECO:0000256" key="2">
    <source>
        <dbReference type="ARBA" id="ARBA00005658"/>
    </source>
</evidence>
<keyword evidence="10 14" id="KW-0418">Kinase</keyword>
<comment type="pathway">
    <text evidence="10">Cofactor biosynthesis; coenzyme A biosynthesis; CoA from (R)-pantothenate: step 5/5.</text>
</comment>
<keyword evidence="10" id="KW-0173">Coenzyme A biosynthesis</keyword>
<dbReference type="Pfam" id="PF01121">
    <property type="entry name" value="CoaE"/>
    <property type="match status" value="1"/>
</dbReference>
<keyword evidence="7 10" id="KW-0067">ATP-binding</keyword>
<keyword evidence="6 10" id="KW-0547">Nucleotide-binding</keyword>
<reference evidence="14 15" key="1">
    <citation type="submission" date="2020-12" db="EMBL/GenBank/DDBJ databases">
        <title>FDA dAtabase for Regulatory Grade micrObial Sequences (FDA-ARGOS): Supporting development and validation of Infectious Disease Dx tests.</title>
        <authorList>
            <person name="Sproer C."/>
            <person name="Gronow S."/>
            <person name="Severitt S."/>
            <person name="Schroder I."/>
            <person name="Tallon L."/>
            <person name="Sadzewicz L."/>
            <person name="Zhao X."/>
            <person name="Boylan J."/>
            <person name="Ott S."/>
            <person name="Bowen H."/>
            <person name="Vavikolanu K."/>
            <person name="Mehta A."/>
            <person name="Aluvathingal J."/>
            <person name="Nadendla S."/>
            <person name="Lowell S."/>
            <person name="Myers T."/>
            <person name="Yan Y."/>
            <person name="Sichtig H."/>
        </authorList>
    </citation>
    <scope>NUCLEOTIDE SEQUENCE [LARGE SCALE GENOMIC DNA]</scope>
    <source>
        <strain evidence="14 15">FDAARGOS_1001</strain>
    </source>
</reference>
<organism evidence="14 15">
    <name type="scientific">Rothia kristinae</name>
    <dbReference type="NCBI Taxonomy" id="37923"/>
    <lineage>
        <taxon>Bacteria</taxon>
        <taxon>Bacillati</taxon>
        <taxon>Actinomycetota</taxon>
        <taxon>Actinomycetes</taxon>
        <taxon>Micrococcales</taxon>
        <taxon>Micrococcaceae</taxon>
        <taxon>Rothia</taxon>
    </lineage>
</organism>
<keyword evidence="10 14" id="KW-0808">Transferase</keyword>
<dbReference type="GO" id="GO:0022857">
    <property type="term" value="F:transmembrane transporter activity"/>
    <property type="evidence" value="ECO:0007669"/>
    <property type="project" value="InterPro"/>
</dbReference>
<dbReference type="EC" id="2.7.1.24" evidence="10 11"/>
<feature type="transmembrane region" description="Helical" evidence="13">
    <location>
        <begin position="706"/>
        <end position="730"/>
    </location>
</feature>
<dbReference type="UniPathway" id="UPA00241">
    <property type="reaction ID" value="UER00356"/>
</dbReference>
<feature type="transmembrane region" description="Helical" evidence="13">
    <location>
        <begin position="428"/>
        <end position="449"/>
    </location>
</feature>
<evidence type="ECO:0000256" key="12">
    <source>
        <dbReference type="SAM" id="MobiDB-lite"/>
    </source>
</evidence>
<feature type="transmembrane region" description="Helical" evidence="13">
    <location>
        <begin position="494"/>
        <end position="517"/>
    </location>
</feature>
<feature type="transmembrane region" description="Helical" evidence="13">
    <location>
        <begin position="582"/>
        <end position="605"/>
    </location>
</feature>
<gene>
    <name evidence="10" type="primary">coaE</name>
    <name evidence="14" type="ORF">I6H58_01555</name>
</gene>
<comment type="catalytic activity">
    <reaction evidence="10">
        <text>3'-dephospho-CoA + ATP = ADP + CoA + H(+)</text>
        <dbReference type="Rhea" id="RHEA:18245"/>
        <dbReference type="ChEBI" id="CHEBI:15378"/>
        <dbReference type="ChEBI" id="CHEBI:30616"/>
        <dbReference type="ChEBI" id="CHEBI:57287"/>
        <dbReference type="ChEBI" id="CHEBI:57328"/>
        <dbReference type="ChEBI" id="CHEBI:456216"/>
        <dbReference type="EC" id="2.7.1.24"/>
    </reaction>
</comment>
<dbReference type="InterPro" id="IPR027417">
    <property type="entry name" value="P-loop_NTPase"/>
</dbReference>
<evidence type="ECO:0000256" key="8">
    <source>
        <dbReference type="ARBA" id="ARBA00022989"/>
    </source>
</evidence>